<protein>
    <submittedName>
        <fullName evidence="2">Uncharacterized protein</fullName>
    </submittedName>
</protein>
<reference evidence="2" key="1">
    <citation type="submission" date="2022-04" db="EMBL/GenBank/DDBJ databases">
        <title>Hymenobacter sp. isolated from the air.</title>
        <authorList>
            <person name="Won M."/>
            <person name="Lee C.-M."/>
            <person name="Woen H.-Y."/>
            <person name="Kwon S.-W."/>
        </authorList>
    </citation>
    <scope>NUCLEOTIDE SEQUENCE</scope>
    <source>
        <strain evidence="2">5116S-3</strain>
    </source>
</reference>
<keyword evidence="3" id="KW-1185">Reference proteome</keyword>
<organism evidence="2 3">
    <name type="scientific">Hymenobacter cellulosilyticus</name>
    <dbReference type="NCBI Taxonomy" id="2932248"/>
    <lineage>
        <taxon>Bacteria</taxon>
        <taxon>Pseudomonadati</taxon>
        <taxon>Bacteroidota</taxon>
        <taxon>Cytophagia</taxon>
        <taxon>Cytophagales</taxon>
        <taxon>Hymenobacteraceae</taxon>
        <taxon>Hymenobacter</taxon>
    </lineage>
</organism>
<name>A0A8T9Q4S3_9BACT</name>
<keyword evidence="1" id="KW-0472">Membrane</keyword>
<feature type="transmembrane region" description="Helical" evidence="1">
    <location>
        <begin position="12"/>
        <end position="37"/>
    </location>
</feature>
<evidence type="ECO:0000313" key="2">
    <source>
        <dbReference type="EMBL" id="UOQ72584.1"/>
    </source>
</evidence>
<proteinExistence type="predicted"/>
<evidence type="ECO:0000256" key="1">
    <source>
        <dbReference type="SAM" id="Phobius"/>
    </source>
</evidence>
<gene>
    <name evidence="2" type="ORF">MUN79_00860</name>
</gene>
<dbReference type="AlphaFoldDB" id="A0A8T9Q4S3"/>
<dbReference type="EMBL" id="CP095046">
    <property type="protein sequence ID" value="UOQ72584.1"/>
    <property type="molecule type" value="Genomic_DNA"/>
</dbReference>
<dbReference type="Proteomes" id="UP000831796">
    <property type="component" value="Chromosome"/>
</dbReference>
<accession>A0A8T9Q4S3</accession>
<keyword evidence="1" id="KW-0812">Transmembrane</keyword>
<feature type="transmembrane region" description="Helical" evidence="1">
    <location>
        <begin position="77"/>
        <end position="99"/>
    </location>
</feature>
<dbReference type="KEGG" id="hcu:MUN79_00860"/>
<feature type="transmembrane region" description="Helical" evidence="1">
    <location>
        <begin position="151"/>
        <end position="178"/>
    </location>
</feature>
<sequence>MNLYYQPSKRITIGGVLSFLLLGAVAAVPLAFVYVYATWYIPFIYINVLLTVGFGAGLAIVLKGLTTLGKLRNPALVGWLAIVVGLWAWYVQWALYLTLVNGAGETESLGSRASFTHTTFNADVFLSLLTQPGIVLGMLPRLAENGTWSIFTVTFSGVALYLVWFIELAIILFCAWALAHSQAATPFSETAGQWAEKLTFPVTTAAFADAAATKAALEAADWTHLQPLAPGEEASSSFGRLHLYHVPQDEDCCYLSLENVTIEVDDKGKTSEKTTDVLEYLRVAPHVCRELHARFGTAAVPAESVTAS</sequence>
<dbReference type="RefSeq" id="WP_244675943.1">
    <property type="nucleotide sequence ID" value="NZ_CP095046.1"/>
</dbReference>
<evidence type="ECO:0000313" key="3">
    <source>
        <dbReference type="Proteomes" id="UP000831796"/>
    </source>
</evidence>
<feature type="transmembrane region" description="Helical" evidence="1">
    <location>
        <begin position="43"/>
        <end position="65"/>
    </location>
</feature>
<keyword evidence="1" id="KW-1133">Transmembrane helix</keyword>